<dbReference type="EMBL" id="JAIWYP010000011">
    <property type="protein sequence ID" value="KAH3733586.1"/>
    <property type="molecule type" value="Genomic_DNA"/>
</dbReference>
<dbReference type="AlphaFoldDB" id="A0A9D4HWG5"/>
<proteinExistence type="predicted"/>
<evidence type="ECO:0000313" key="1">
    <source>
        <dbReference type="EMBL" id="KAH3733586.1"/>
    </source>
</evidence>
<reference evidence="1" key="2">
    <citation type="submission" date="2020-11" db="EMBL/GenBank/DDBJ databases">
        <authorList>
            <person name="McCartney M.A."/>
            <person name="Auch B."/>
            <person name="Kono T."/>
            <person name="Mallez S."/>
            <person name="Becker A."/>
            <person name="Gohl D.M."/>
            <person name="Silverstein K.A.T."/>
            <person name="Koren S."/>
            <person name="Bechman K.B."/>
            <person name="Herman A."/>
            <person name="Abrahante J.E."/>
            <person name="Garbe J."/>
        </authorList>
    </citation>
    <scope>NUCLEOTIDE SEQUENCE</scope>
    <source>
        <strain evidence="1">Duluth1</strain>
        <tissue evidence="1">Whole animal</tissue>
    </source>
</reference>
<gene>
    <name evidence="1" type="ORF">DPMN_040017</name>
</gene>
<comment type="caution">
    <text evidence="1">The sequence shown here is derived from an EMBL/GenBank/DDBJ whole genome shotgun (WGS) entry which is preliminary data.</text>
</comment>
<evidence type="ECO:0000313" key="2">
    <source>
        <dbReference type="Proteomes" id="UP000828390"/>
    </source>
</evidence>
<accession>A0A9D4HWG5</accession>
<reference evidence="1" key="1">
    <citation type="journal article" date="2019" name="bioRxiv">
        <title>The Genome of the Zebra Mussel, Dreissena polymorpha: A Resource for Invasive Species Research.</title>
        <authorList>
            <person name="McCartney M.A."/>
            <person name="Auch B."/>
            <person name="Kono T."/>
            <person name="Mallez S."/>
            <person name="Zhang Y."/>
            <person name="Obille A."/>
            <person name="Becker A."/>
            <person name="Abrahante J.E."/>
            <person name="Garbe J."/>
            <person name="Badalamenti J.P."/>
            <person name="Herman A."/>
            <person name="Mangelson H."/>
            <person name="Liachko I."/>
            <person name="Sullivan S."/>
            <person name="Sone E.D."/>
            <person name="Koren S."/>
            <person name="Silverstein K.A.T."/>
            <person name="Beckman K.B."/>
            <person name="Gohl D.M."/>
        </authorList>
    </citation>
    <scope>NUCLEOTIDE SEQUENCE</scope>
    <source>
        <strain evidence="1">Duluth1</strain>
        <tissue evidence="1">Whole animal</tissue>
    </source>
</reference>
<name>A0A9D4HWG5_DREPO</name>
<sequence length="83" mass="9485">MQLETAEVPVRKVNAPNAGLPSVECTIDYEMETDWLEKWTMQLHRHGVMRGCMGLTFNNIHLTFNMWTKQGLTGSTGDPYELI</sequence>
<dbReference type="Proteomes" id="UP000828390">
    <property type="component" value="Unassembled WGS sequence"/>
</dbReference>
<keyword evidence="2" id="KW-1185">Reference proteome</keyword>
<organism evidence="1 2">
    <name type="scientific">Dreissena polymorpha</name>
    <name type="common">Zebra mussel</name>
    <name type="synonym">Mytilus polymorpha</name>
    <dbReference type="NCBI Taxonomy" id="45954"/>
    <lineage>
        <taxon>Eukaryota</taxon>
        <taxon>Metazoa</taxon>
        <taxon>Spiralia</taxon>
        <taxon>Lophotrochozoa</taxon>
        <taxon>Mollusca</taxon>
        <taxon>Bivalvia</taxon>
        <taxon>Autobranchia</taxon>
        <taxon>Heteroconchia</taxon>
        <taxon>Euheterodonta</taxon>
        <taxon>Imparidentia</taxon>
        <taxon>Neoheterodontei</taxon>
        <taxon>Myida</taxon>
        <taxon>Dreissenoidea</taxon>
        <taxon>Dreissenidae</taxon>
        <taxon>Dreissena</taxon>
    </lineage>
</organism>
<protein>
    <submittedName>
        <fullName evidence="1">Uncharacterized protein</fullName>
    </submittedName>
</protein>